<evidence type="ECO:0000256" key="2">
    <source>
        <dbReference type="ARBA" id="ARBA00023125"/>
    </source>
</evidence>
<dbReference type="PANTHER" id="PTHR44688:SF16">
    <property type="entry name" value="DNA-BINDING TRANSCRIPTIONAL ACTIVATOR DEVR_DOSR"/>
    <property type="match status" value="1"/>
</dbReference>
<reference evidence="6" key="1">
    <citation type="submission" date="2016-10" db="EMBL/GenBank/DDBJ databases">
        <authorList>
            <person name="Varghese N."/>
            <person name="Submissions S."/>
        </authorList>
    </citation>
    <scope>NUCLEOTIDE SEQUENCE [LARGE SCALE GENOMIC DNA]</scope>
    <source>
        <strain evidence="6">ES.061</strain>
    </source>
</reference>
<dbReference type="AlphaFoldDB" id="A0A1H4JG47"/>
<evidence type="ECO:0000256" key="3">
    <source>
        <dbReference type="ARBA" id="ARBA00023163"/>
    </source>
</evidence>
<dbReference type="InterPro" id="IPR000792">
    <property type="entry name" value="Tscrpt_reg_LuxR_C"/>
</dbReference>
<dbReference type="Pfam" id="PF00196">
    <property type="entry name" value="GerE"/>
    <property type="match status" value="1"/>
</dbReference>
<gene>
    <name evidence="5" type="ORF">SAMN05216452_1347</name>
</gene>
<name>A0A1H4JG47_9HYPH</name>
<dbReference type="InterPro" id="IPR016032">
    <property type="entry name" value="Sig_transdc_resp-reg_C-effctor"/>
</dbReference>
<keyword evidence="3" id="KW-0804">Transcription</keyword>
<evidence type="ECO:0000313" key="5">
    <source>
        <dbReference type="EMBL" id="SEB45211.1"/>
    </source>
</evidence>
<dbReference type="CDD" id="cd06170">
    <property type="entry name" value="LuxR_C_like"/>
    <property type="match status" value="1"/>
</dbReference>
<dbReference type="SMART" id="SM00421">
    <property type="entry name" value="HTH_LUXR"/>
    <property type="match status" value="1"/>
</dbReference>
<dbReference type="RefSeq" id="WP_090327681.1">
    <property type="nucleotide sequence ID" value="NZ_FNSL01000001.1"/>
</dbReference>
<organism evidence="5 6">
    <name type="scientific">Nitratireductor aquibiodomus</name>
    <dbReference type="NCBI Taxonomy" id="204799"/>
    <lineage>
        <taxon>Bacteria</taxon>
        <taxon>Pseudomonadati</taxon>
        <taxon>Pseudomonadota</taxon>
        <taxon>Alphaproteobacteria</taxon>
        <taxon>Hyphomicrobiales</taxon>
        <taxon>Phyllobacteriaceae</taxon>
        <taxon>Nitratireductor</taxon>
    </lineage>
</organism>
<dbReference type="SUPFAM" id="SSF46894">
    <property type="entry name" value="C-terminal effector domain of the bipartite response regulators"/>
    <property type="match status" value="1"/>
</dbReference>
<evidence type="ECO:0000256" key="1">
    <source>
        <dbReference type="ARBA" id="ARBA00023015"/>
    </source>
</evidence>
<dbReference type="GO" id="GO:0006355">
    <property type="term" value="P:regulation of DNA-templated transcription"/>
    <property type="evidence" value="ECO:0007669"/>
    <property type="project" value="InterPro"/>
</dbReference>
<dbReference type="Proteomes" id="UP000199064">
    <property type="component" value="Unassembled WGS sequence"/>
</dbReference>
<keyword evidence="2 5" id="KW-0238">DNA-binding</keyword>
<evidence type="ECO:0000259" key="4">
    <source>
        <dbReference type="PROSITE" id="PS50043"/>
    </source>
</evidence>
<dbReference type="Gene3D" id="1.10.10.10">
    <property type="entry name" value="Winged helix-like DNA-binding domain superfamily/Winged helix DNA-binding domain"/>
    <property type="match status" value="1"/>
</dbReference>
<keyword evidence="6" id="KW-1185">Reference proteome</keyword>
<protein>
    <submittedName>
        <fullName evidence="5">DNA-binding transcriptional regulator, CsgD family</fullName>
    </submittedName>
</protein>
<evidence type="ECO:0000313" key="6">
    <source>
        <dbReference type="Proteomes" id="UP000199064"/>
    </source>
</evidence>
<dbReference type="PANTHER" id="PTHR44688">
    <property type="entry name" value="DNA-BINDING TRANSCRIPTIONAL ACTIVATOR DEVR_DOSR"/>
    <property type="match status" value="1"/>
</dbReference>
<keyword evidence="1" id="KW-0805">Transcription regulation</keyword>
<accession>A0A1H4JG47</accession>
<dbReference type="InterPro" id="IPR036388">
    <property type="entry name" value="WH-like_DNA-bd_sf"/>
</dbReference>
<dbReference type="EMBL" id="FNSL01000001">
    <property type="protein sequence ID" value="SEB45211.1"/>
    <property type="molecule type" value="Genomic_DNA"/>
</dbReference>
<sequence length="217" mass="23905">MTLSDMAVELQELTESISAVRSHLYLVNGLGKPRLTPCLEQANTQNHAEALELAGRLSKRFVDKLSETFHPLLWGIAMPEETFGVHWEEIPPLEGERGLVLPLATDQRHHGAIFFLGGGICLERDALLDLHSRCHALFTRFLEHDPLPGGTSGPAISRRELQCLKLTANGLTSDEIAKRLGLSVHTANQYLANTTQKLNAVNRVHAVAKALRKGLID</sequence>
<feature type="domain" description="HTH luxR-type" evidence="4">
    <location>
        <begin position="149"/>
        <end position="214"/>
    </location>
</feature>
<proteinExistence type="predicted"/>
<dbReference type="PRINTS" id="PR00038">
    <property type="entry name" value="HTHLUXR"/>
</dbReference>
<dbReference type="PROSITE" id="PS50043">
    <property type="entry name" value="HTH_LUXR_2"/>
    <property type="match status" value="1"/>
</dbReference>
<dbReference type="GO" id="GO:0003677">
    <property type="term" value="F:DNA binding"/>
    <property type="evidence" value="ECO:0007669"/>
    <property type="project" value="UniProtKB-KW"/>
</dbReference>